<accession>A0A8E2JIF0</accession>
<keyword evidence="1" id="KW-0812">Transmembrane</keyword>
<dbReference type="EMBL" id="KV744851">
    <property type="protein sequence ID" value="OCK83825.1"/>
    <property type="molecule type" value="Genomic_DNA"/>
</dbReference>
<reference evidence="2 3" key="1">
    <citation type="journal article" date="2016" name="Nat. Commun.">
        <title>Ectomycorrhizal ecology is imprinted in the genome of the dominant symbiotic fungus Cenococcum geophilum.</title>
        <authorList>
            <consortium name="DOE Joint Genome Institute"/>
            <person name="Peter M."/>
            <person name="Kohler A."/>
            <person name="Ohm R.A."/>
            <person name="Kuo A."/>
            <person name="Krutzmann J."/>
            <person name="Morin E."/>
            <person name="Arend M."/>
            <person name="Barry K.W."/>
            <person name="Binder M."/>
            <person name="Choi C."/>
            <person name="Clum A."/>
            <person name="Copeland A."/>
            <person name="Grisel N."/>
            <person name="Haridas S."/>
            <person name="Kipfer T."/>
            <person name="LaButti K."/>
            <person name="Lindquist E."/>
            <person name="Lipzen A."/>
            <person name="Maire R."/>
            <person name="Meier B."/>
            <person name="Mihaltcheva S."/>
            <person name="Molinier V."/>
            <person name="Murat C."/>
            <person name="Poggeler S."/>
            <person name="Quandt C.A."/>
            <person name="Sperisen C."/>
            <person name="Tritt A."/>
            <person name="Tisserant E."/>
            <person name="Crous P.W."/>
            <person name="Henrissat B."/>
            <person name="Nehls U."/>
            <person name="Egli S."/>
            <person name="Spatafora J.W."/>
            <person name="Grigoriev I.V."/>
            <person name="Martin F.M."/>
        </authorList>
    </citation>
    <scope>NUCLEOTIDE SEQUENCE [LARGE SCALE GENOMIC DNA]</scope>
    <source>
        <strain evidence="2 3">CBS 459.81</strain>
    </source>
</reference>
<gene>
    <name evidence="2" type="ORF">K432DRAFT_161827</name>
</gene>
<dbReference type="AlphaFoldDB" id="A0A8E2JIF0"/>
<evidence type="ECO:0000256" key="1">
    <source>
        <dbReference type="SAM" id="Phobius"/>
    </source>
</evidence>
<feature type="transmembrane region" description="Helical" evidence="1">
    <location>
        <begin position="57"/>
        <end position="75"/>
    </location>
</feature>
<keyword evidence="1" id="KW-0472">Membrane</keyword>
<keyword evidence="1" id="KW-1133">Transmembrane helix</keyword>
<proteinExistence type="predicted"/>
<feature type="transmembrane region" description="Helical" evidence="1">
    <location>
        <begin position="12"/>
        <end position="30"/>
    </location>
</feature>
<keyword evidence="3" id="KW-1185">Reference proteome</keyword>
<organism evidence="2 3">
    <name type="scientific">Lepidopterella palustris CBS 459.81</name>
    <dbReference type="NCBI Taxonomy" id="1314670"/>
    <lineage>
        <taxon>Eukaryota</taxon>
        <taxon>Fungi</taxon>
        <taxon>Dikarya</taxon>
        <taxon>Ascomycota</taxon>
        <taxon>Pezizomycotina</taxon>
        <taxon>Dothideomycetes</taxon>
        <taxon>Pleosporomycetidae</taxon>
        <taxon>Mytilinidiales</taxon>
        <taxon>Argynnaceae</taxon>
        <taxon>Lepidopterella</taxon>
    </lineage>
</organism>
<evidence type="ECO:0000313" key="3">
    <source>
        <dbReference type="Proteomes" id="UP000250266"/>
    </source>
</evidence>
<evidence type="ECO:0000313" key="2">
    <source>
        <dbReference type="EMBL" id="OCK83825.1"/>
    </source>
</evidence>
<protein>
    <submittedName>
        <fullName evidence="2">Uncharacterized protein</fullName>
    </submittedName>
</protein>
<sequence>MFVPRALRAHCWSIAGSIATHLSSYAAYLLRLLTRLTVCWDGLRTHPLTNTSKTPCSYAGSFCAWIVLIAAIILTQRVGEAAQLMSVEPVVWHRHTYQLHHSYKGAAQTWNNRTCQNDISATRDLPSLVGVVCYRIVA</sequence>
<dbReference type="Proteomes" id="UP000250266">
    <property type="component" value="Unassembled WGS sequence"/>
</dbReference>
<name>A0A8E2JIF0_9PEZI</name>